<keyword evidence="1 4" id="KW-0560">Oxidoreductase</keyword>
<dbReference type="NCBIfam" id="TIGR00401">
    <property type="entry name" value="msrA"/>
    <property type="match status" value="1"/>
</dbReference>
<comment type="function">
    <text evidence="4">Has an important function as a repair enzyme for proteins that have been inactivated by oxidation. Catalyzes the reversible oxidation-reduction of methionine sulfoxide in proteins to methionine.</text>
</comment>
<evidence type="ECO:0000256" key="2">
    <source>
        <dbReference type="ARBA" id="ARBA00047806"/>
    </source>
</evidence>
<keyword evidence="8" id="KW-1185">Reference proteome</keyword>
<protein>
    <recommendedName>
        <fullName evidence="4">Peptide methionine sulfoxide reductase MsrA</fullName>
        <shortName evidence="4">Protein-methionine-S-oxide reductase</shortName>
        <ecNumber evidence="4">1.8.4.11</ecNumber>
    </recommendedName>
    <alternativeName>
        <fullName evidence="4">Peptide-methionine (S)-S-oxide reductase</fullName>
        <shortName evidence="4">Peptide Met(O) reductase</shortName>
    </alternativeName>
</protein>
<dbReference type="EMBL" id="WMIE01000030">
    <property type="protein sequence ID" value="MTH80171.1"/>
    <property type="molecule type" value="Genomic_DNA"/>
</dbReference>
<dbReference type="Proteomes" id="UP000478183">
    <property type="component" value="Unassembled WGS sequence"/>
</dbReference>
<dbReference type="SUPFAM" id="SSF55068">
    <property type="entry name" value="Peptide methionine sulfoxide reductase"/>
    <property type="match status" value="1"/>
</dbReference>
<dbReference type="InterPro" id="IPR002569">
    <property type="entry name" value="Met_Sox_Rdtase_MsrA_dom"/>
</dbReference>
<dbReference type="OrthoDB" id="4174719at2"/>
<dbReference type="PANTHER" id="PTHR43774">
    <property type="entry name" value="PEPTIDE METHIONINE SULFOXIDE REDUCTASE"/>
    <property type="match status" value="1"/>
</dbReference>
<organism evidence="7 8">
    <name type="scientific">Paracoccus aestuariivivens</name>
    <dbReference type="NCBI Taxonomy" id="1820333"/>
    <lineage>
        <taxon>Bacteria</taxon>
        <taxon>Pseudomonadati</taxon>
        <taxon>Pseudomonadota</taxon>
        <taxon>Alphaproteobacteria</taxon>
        <taxon>Rhodobacterales</taxon>
        <taxon>Paracoccaceae</taxon>
        <taxon>Paracoccus</taxon>
    </lineage>
</organism>
<name>A0A6L6JJY1_9RHOB</name>
<dbReference type="AlphaFoldDB" id="A0A6L6JJY1"/>
<dbReference type="Gene3D" id="3.30.1060.10">
    <property type="entry name" value="Peptide methionine sulphoxide reductase MsrA"/>
    <property type="match status" value="1"/>
</dbReference>
<dbReference type="Pfam" id="PF01625">
    <property type="entry name" value="PMSR"/>
    <property type="match status" value="1"/>
</dbReference>
<comment type="catalytic activity">
    <reaction evidence="3 4">
        <text>[thioredoxin]-disulfide + L-methionine + H2O = L-methionine (S)-S-oxide + [thioredoxin]-dithiol</text>
        <dbReference type="Rhea" id="RHEA:19993"/>
        <dbReference type="Rhea" id="RHEA-COMP:10698"/>
        <dbReference type="Rhea" id="RHEA-COMP:10700"/>
        <dbReference type="ChEBI" id="CHEBI:15377"/>
        <dbReference type="ChEBI" id="CHEBI:29950"/>
        <dbReference type="ChEBI" id="CHEBI:50058"/>
        <dbReference type="ChEBI" id="CHEBI:57844"/>
        <dbReference type="ChEBI" id="CHEBI:58772"/>
        <dbReference type="EC" id="1.8.4.11"/>
    </reaction>
</comment>
<dbReference type="GO" id="GO:0008113">
    <property type="term" value="F:peptide-methionine (S)-S-oxide reductase activity"/>
    <property type="evidence" value="ECO:0007669"/>
    <property type="project" value="UniProtKB-UniRule"/>
</dbReference>
<comment type="similarity">
    <text evidence="4">Belongs to the MsrA Met sulfoxide reductase family.</text>
</comment>
<evidence type="ECO:0000313" key="7">
    <source>
        <dbReference type="EMBL" id="MTH80171.1"/>
    </source>
</evidence>
<evidence type="ECO:0000259" key="6">
    <source>
        <dbReference type="Pfam" id="PF01625"/>
    </source>
</evidence>
<keyword evidence="5" id="KW-0732">Signal</keyword>
<dbReference type="EC" id="1.8.4.11" evidence="4"/>
<comment type="catalytic activity">
    <reaction evidence="2 4">
        <text>L-methionyl-[protein] + [thioredoxin]-disulfide + H2O = L-methionyl-(S)-S-oxide-[protein] + [thioredoxin]-dithiol</text>
        <dbReference type="Rhea" id="RHEA:14217"/>
        <dbReference type="Rhea" id="RHEA-COMP:10698"/>
        <dbReference type="Rhea" id="RHEA-COMP:10700"/>
        <dbReference type="Rhea" id="RHEA-COMP:12313"/>
        <dbReference type="Rhea" id="RHEA-COMP:12315"/>
        <dbReference type="ChEBI" id="CHEBI:15377"/>
        <dbReference type="ChEBI" id="CHEBI:16044"/>
        <dbReference type="ChEBI" id="CHEBI:29950"/>
        <dbReference type="ChEBI" id="CHEBI:44120"/>
        <dbReference type="ChEBI" id="CHEBI:50058"/>
        <dbReference type="EC" id="1.8.4.11"/>
    </reaction>
</comment>
<comment type="caution">
    <text evidence="7">The sequence shown here is derived from an EMBL/GenBank/DDBJ whole genome shotgun (WGS) entry which is preliminary data.</text>
</comment>
<feature type="domain" description="Peptide methionine sulphoxide reductase MsrA" evidence="6">
    <location>
        <begin position="51"/>
        <end position="203"/>
    </location>
</feature>
<dbReference type="HAMAP" id="MF_01401">
    <property type="entry name" value="MsrA"/>
    <property type="match status" value="1"/>
</dbReference>
<sequence length="237" mass="25908">MPLSLSDLIRPIRVAALSVALMMSLLPAHAQEGLRIPAPKQDIAASGRVQTAVFAGGCFWGVQGVFQHVSGVKNAVSGYAGGAAATAHYRMIGSGRTGHAEAVRITYDPAKISYGRLLQIFFSAAHDPTQLNRQGPDIGSQYRSAIFPQSKEQAAVARAYIDQLNATRLYAAPIVTTIEQSKPFYPAEAYHQDYLVNNPMQPYIRYNDLPKIEHLKTLFPDLWRKDPILVVEAGMEG</sequence>
<feature type="signal peptide" evidence="5">
    <location>
        <begin position="1"/>
        <end position="30"/>
    </location>
</feature>
<dbReference type="PANTHER" id="PTHR43774:SF1">
    <property type="entry name" value="PEPTIDE METHIONINE SULFOXIDE REDUCTASE MSRA 2"/>
    <property type="match status" value="1"/>
</dbReference>
<evidence type="ECO:0000256" key="5">
    <source>
        <dbReference type="SAM" id="SignalP"/>
    </source>
</evidence>
<evidence type="ECO:0000313" key="8">
    <source>
        <dbReference type="Proteomes" id="UP000478183"/>
    </source>
</evidence>
<dbReference type="InterPro" id="IPR036509">
    <property type="entry name" value="Met_Sox_Rdtase_MsrA_sf"/>
</dbReference>
<proteinExistence type="inferred from homology"/>
<accession>A0A6L6JJY1</accession>
<evidence type="ECO:0000256" key="3">
    <source>
        <dbReference type="ARBA" id="ARBA00048782"/>
    </source>
</evidence>
<feature type="chain" id="PRO_5026926353" description="Peptide methionine sulfoxide reductase MsrA" evidence="5">
    <location>
        <begin position="31"/>
        <end position="237"/>
    </location>
</feature>
<gene>
    <name evidence="4 7" type="primary">msrA</name>
    <name evidence="7" type="ORF">GL286_20965</name>
</gene>
<reference evidence="7 8" key="1">
    <citation type="submission" date="2019-11" db="EMBL/GenBank/DDBJ databases">
        <authorList>
            <person name="Dong K."/>
        </authorList>
    </citation>
    <scope>NUCLEOTIDE SEQUENCE [LARGE SCALE GENOMIC DNA]</scope>
    <source>
        <strain evidence="7 8">NBRC 111993</strain>
    </source>
</reference>
<evidence type="ECO:0000256" key="1">
    <source>
        <dbReference type="ARBA" id="ARBA00023002"/>
    </source>
</evidence>
<feature type="active site" evidence="4">
    <location>
        <position position="58"/>
    </location>
</feature>
<evidence type="ECO:0000256" key="4">
    <source>
        <dbReference type="HAMAP-Rule" id="MF_01401"/>
    </source>
</evidence>